<evidence type="ECO:0000256" key="8">
    <source>
        <dbReference type="RuleBase" id="RU368092"/>
    </source>
</evidence>
<gene>
    <name evidence="10" type="primary">ilvN</name>
    <name evidence="10" type="ORF">H0S81_04425</name>
</gene>
<comment type="similarity">
    <text evidence="3 8">Belongs to the acetolactate synthase small subunit family.</text>
</comment>
<proteinExistence type="inferred from homology"/>
<dbReference type="GO" id="GO:0005829">
    <property type="term" value="C:cytosol"/>
    <property type="evidence" value="ECO:0007669"/>
    <property type="project" value="TreeGrafter"/>
</dbReference>
<dbReference type="InterPro" id="IPR002912">
    <property type="entry name" value="ACT_dom"/>
</dbReference>
<dbReference type="Pfam" id="PF22629">
    <property type="entry name" value="ACT_AHAS_ss"/>
    <property type="match status" value="1"/>
</dbReference>
<dbReference type="CDD" id="cd04878">
    <property type="entry name" value="ACT_AHAS"/>
    <property type="match status" value="1"/>
</dbReference>
<evidence type="ECO:0000256" key="5">
    <source>
        <dbReference type="ARBA" id="ARBA00022605"/>
    </source>
</evidence>
<dbReference type="InterPro" id="IPR054480">
    <property type="entry name" value="AHAS_small-like_ACT"/>
</dbReference>
<comment type="pathway">
    <text evidence="1 8">Amino-acid biosynthesis; L-isoleucine biosynthesis; L-isoleucine from 2-oxobutanoate: step 1/4.</text>
</comment>
<dbReference type="Gene3D" id="3.30.70.260">
    <property type="match status" value="1"/>
</dbReference>
<dbReference type="GO" id="GO:0003984">
    <property type="term" value="F:acetolactate synthase activity"/>
    <property type="evidence" value="ECO:0007669"/>
    <property type="project" value="UniProtKB-UniRule"/>
</dbReference>
<name>A0A931CR01_9BACT</name>
<evidence type="ECO:0000256" key="4">
    <source>
        <dbReference type="ARBA" id="ARBA00011744"/>
    </source>
</evidence>
<evidence type="ECO:0000313" key="11">
    <source>
        <dbReference type="Proteomes" id="UP000706172"/>
    </source>
</evidence>
<dbReference type="InterPro" id="IPR004789">
    <property type="entry name" value="Acetalactate_synth_ssu"/>
</dbReference>
<keyword evidence="5 8" id="KW-0028">Amino-acid biosynthesis</keyword>
<evidence type="ECO:0000256" key="3">
    <source>
        <dbReference type="ARBA" id="ARBA00006341"/>
    </source>
</evidence>
<dbReference type="AlphaFoldDB" id="A0A931CR01"/>
<comment type="caution">
    <text evidence="10">The sequence shown here is derived from an EMBL/GenBank/DDBJ whole genome shotgun (WGS) entry which is preliminary data.</text>
</comment>
<dbReference type="GO" id="GO:1990610">
    <property type="term" value="F:acetolactate synthase regulator activity"/>
    <property type="evidence" value="ECO:0007669"/>
    <property type="project" value="UniProtKB-UniRule"/>
</dbReference>
<accession>A0A931CR01</accession>
<evidence type="ECO:0000256" key="7">
    <source>
        <dbReference type="ARBA" id="ARBA00048670"/>
    </source>
</evidence>
<dbReference type="InterPro" id="IPR039557">
    <property type="entry name" value="AHAS_ACT"/>
</dbReference>
<reference evidence="10" key="1">
    <citation type="submission" date="2020-07" db="EMBL/GenBank/DDBJ databases">
        <title>Severe corrosion of carbon steel in oil field produced water can be linked to methanogenic archaea containing a special type of NiFe hydrogenase.</title>
        <authorList>
            <person name="Lahme S."/>
            <person name="Mand J."/>
            <person name="Longwell J."/>
            <person name="Smith R."/>
            <person name="Enning D."/>
        </authorList>
    </citation>
    <scope>NUCLEOTIDE SEQUENCE</scope>
    <source>
        <strain evidence="10">MIC098Bin6</strain>
    </source>
</reference>
<dbReference type="PANTHER" id="PTHR30239:SF0">
    <property type="entry name" value="ACETOLACTATE SYNTHASE SMALL SUBUNIT 1, CHLOROPLASTIC"/>
    <property type="match status" value="1"/>
</dbReference>
<dbReference type="NCBIfam" id="NF008864">
    <property type="entry name" value="PRK11895.1"/>
    <property type="match status" value="1"/>
</dbReference>
<comment type="subunit">
    <text evidence="4 8">Dimer of large and small chains.</text>
</comment>
<evidence type="ECO:0000256" key="6">
    <source>
        <dbReference type="ARBA" id="ARBA00023304"/>
    </source>
</evidence>
<keyword evidence="8 10" id="KW-0808">Transferase</keyword>
<dbReference type="PROSITE" id="PS51671">
    <property type="entry name" value="ACT"/>
    <property type="match status" value="1"/>
</dbReference>
<feature type="non-terminal residue" evidence="10">
    <location>
        <position position="94"/>
    </location>
</feature>
<dbReference type="Proteomes" id="UP000706172">
    <property type="component" value="Unassembled WGS sequence"/>
</dbReference>
<comment type="catalytic activity">
    <reaction evidence="7 8">
        <text>2 pyruvate + H(+) = (2S)-2-acetolactate + CO2</text>
        <dbReference type="Rhea" id="RHEA:25249"/>
        <dbReference type="ChEBI" id="CHEBI:15361"/>
        <dbReference type="ChEBI" id="CHEBI:15378"/>
        <dbReference type="ChEBI" id="CHEBI:16526"/>
        <dbReference type="ChEBI" id="CHEBI:58476"/>
        <dbReference type="EC" id="2.2.1.6"/>
    </reaction>
</comment>
<sequence>METSRYLLSILVDNEPGVLSRIAGLFSGRGFNIDSLSVATTDDPVVSRITMATTCDAQTIEQIKKQLHKLINVITVTDLTEKKYVERQLALVKV</sequence>
<evidence type="ECO:0000256" key="2">
    <source>
        <dbReference type="ARBA" id="ARBA00005025"/>
    </source>
</evidence>
<dbReference type="PANTHER" id="PTHR30239">
    <property type="entry name" value="ACETOLACTATE SYNTHASE SMALL SUBUNIT"/>
    <property type="match status" value="1"/>
</dbReference>
<dbReference type="SUPFAM" id="SSF55021">
    <property type="entry name" value="ACT-like"/>
    <property type="match status" value="1"/>
</dbReference>
<dbReference type="InterPro" id="IPR045865">
    <property type="entry name" value="ACT-like_dom_sf"/>
</dbReference>
<dbReference type="NCBIfam" id="TIGR00119">
    <property type="entry name" value="acolac_sm"/>
    <property type="match status" value="1"/>
</dbReference>
<keyword evidence="6 8" id="KW-0100">Branched-chain amino acid biosynthesis</keyword>
<dbReference type="GO" id="GO:0009097">
    <property type="term" value="P:isoleucine biosynthetic process"/>
    <property type="evidence" value="ECO:0007669"/>
    <property type="project" value="UniProtKB-UniRule"/>
</dbReference>
<dbReference type="EC" id="2.2.1.6" evidence="8"/>
<dbReference type="EMBL" id="JACCQK010000221">
    <property type="protein sequence ID" value="MBG0779153.1"/>
    <property type="molecule type" value="Genomic_DNA"/>
</dbReference>
<evidence type="ECO:0000259" key="9">
    <source>
        <dbReference type="PROSITE" id="PS51671"/>
    </source>
</evidence>
<comment type="pathway">
    <text evidence="2 8">Amino-acid biosynthesis; L-valine biosynthesis; L-valine from pyruvate: step 1/4.</text>
</comment>
<dbReference type="GO" id="GO:0009099">
    <property type="term" value="P:L-valine biosynthetic process"/>
    <property type="evidence" value="ECO:0007669"/>
    <property type="project" value="UniProtKB-UniRule"/>
</dbReference>
<protein>
    <recommendedName>
        <fullName evidence="8">Acetolactate synthase small subunit</fullName>
        <shortName evidence="8">AHAS</shortName>
        <shortName evidence="8">ALS</shortName>
        <ecNumber evidence="8">2.2.1.6</ecNumber>
    </recommendedName>
    <alternativeName>
        <fullName evidence="8">Acetohydroxy-acid synthase small subunit</fullName>
    </alternativeName>
</protein>
<evidence type="ECO:0000256" key="1">
    <source>
        <dbReference type="ARBA" id="ARBA00004974"/>
    </source>
</evidence>
<organism evidence="10 11">
    <name type="scientific">Desulfotignum balticum</name>
    <dbReference type="NCBI Taxonomy" id="115781"/>
    <lineage>
        <taxon>Bacteria</taxon>
        <taxon>Pseudomonadati</taxon>
        <taxon>Thermodesulfobacteriota</taxon>
        <taxon>Desulfobacteria</taxon>
        <taxon>Desulfobacterales</taxon>
        <taxon>Desulfobacteraceae</taxon>
        <taxon>Desulfotignum</taxon>
    </lineage>
</organism>
<evidence type="ECO:0000313" key="10">
    <source>
        <dbReference type="EMBL" id="MBG0779153.1"/>
    </source>
</evidence>
<comment type="function">
    <text evidence="8">Catalyzes the conversion of 2 pyruvate molecules into acetolactate in the first common step of the biosynthetic pathway of the branched-amino acids such as leucine, isoleucine, and valine.</text>
</comment>
<feature type="domain" description="ACT" evidence="9">
    <location>
        <begin position="7"/>
        <end position="81"/>
    </location>
</feature>
<dbReference type="FunFam" id="3.30.70.260:FF:000001">
    <property type="entry name" value="Acetolactate synthase, small subunit"/>
    <property type="match status" value="1"/>
</dbReference>